<reference evidence="3 4" key="1">
    <citation type="submission" date="2024-02" db="EMBL/GenBank/DDBJ databases">
        <authorList>
            <person name="Vignale AGUSTIN F."/>
            <person name="Sosa J E."/>
            <person name="Modenutti C."/>
        </authorList>
    </citation>
    <scope>NUCLEOTIDE SEQUENCE [LARGE SCALE GENOMIC DNA]</scope>
</reference>
<organism evidence="3 4">
    <name type="scientific">Ilex paraguariensis</name>
    <name type="common">yerba mate</name>
    <dbReference type="NCBI Taxonomy" id="185542"/>
    <lineage>
        <taxon>Eukaryota</taxon>
        <taxon>Viridiplantae</taxon>
        <taxon>Streptophyta</taxon>
        <taxon>Embryophyta</taxon>
        <taxon>Tracheophyta</taxon>
        <taxon>Spermatophyta</taxon>
        <taxon>Magnoliopsida</taxon>
        <taxon>eudicotyledons</taxon>
        <taxon>Gunneridae</taxon>
        <taxon>Pentapetalae</taxon>
        <taxon>asterids</taxon>
        <taxon>campanulids</taxon>
        <taxon>Aquifoliales</taxon>
        <taxon>Aquifoliaceae</taxon>
        <taxon>Ilex</taxon>
    </lineage>
</organism>
<feature type="region of interest" description="Disordered" evidence="2">
    <location>
        <begin position="183"/>
        <end position="204"/>
    </location>
</feature>
<dbReference type="PANTHER" id="PTHR47490:SF2">
    <property type="entry name" value="PROTEIN BLISTER"/>
    <property type="match status" value="1"/>
</dbReference>
<evidence type="ECO:0000313" key="4">
    <source>
        <dbReference type="Proteomes" id="UP001642360"/>
    </source>
</evidence>
<gene>
    <name evidence="3" type="ORF">ILEXP_LOCUS54561</name>
</gene>
<dbReference type="Proteomes" id="UP001642360">
    <property type="component" value="Unassembled WGS sequence"/>
</dbReference>
<evidence type="ECO:0008006" key="5">
    <source>
        <dbReference type="Google" id="ProtNLM"/>
    </source>
</evidence>
<keyword evidence="4" id="KW-1185">Reference proteome</keyword>
<dbReference type="InterPro" id="IPR044194">
    <property type="entry name" value="BLISTER"/>
</dbReference>
<protein>
    <recommendedName>
        <fullName evidence="5">BLISTER</fullName>
    </recommendedName>
</protein>
<dbReference type="AlphaFoldDB" id="A0ABC8UT61"/>
<sequence>MASAQVLPNSRKQEHLEAGKRRLEEFRKKKAAEKAKKAAPSSQLHTTDLGVLEKQPSEAERVRLADSDGAGTSDVVGIAGIESSGVTINNEVRSTEFVQKDELGSSHEKDASPLIYANNHYIYFADPTQTHAKDKDFRHYDVSGSSGPINYADQDKERNYDLGIYSRTSGGLADGIATAKGASLHPPSVQDGDSNSSQYGYYGLDESLPSNGHSHLKDYKVSNLVTNVSPEGSGINLLQNMPGYPEPPANRHTSSSEVHFTSGVTDPNPEVERSVPDALESSDSRIPDTGEWKHSSSVGHLISANSPLMPSESRSTGFSFDVGGSSNHVSASPALAATNTRRSRPSFLDSINVARVSSESTPPSELEKADSFSSKVYPMDILASPASQNSMNSSVLSGIGGDRFRHGVTENMERKHEFYPRKQDDDFAALEQHIEDLTQEKFSLQRALEASRALAESLAAENSALTNSYNQQGTVVNQLRSDMENLQEEIKAHLVELESMKIEYANAQLECNAADERAKLLASEVIGLEEKMTVMGGKREGSDNRIGGVAAAGMGCGRDLVAAIHGEKEGGKNKVGCFCRFQLMGSTDKQEIFGSGILLNNPISRSGSWSHDTSIWAKGDFLKSLALRLRSSELKLERQLENSQAEMSSFRKKISNLEKDRQDLQSTLNALQEEKKLLQSKLRKASASGKLVDVSKSLTSTKEVSTSTEDLEKKLLQSKLRKASASGKLVDVSKSLTSTKEVSTSTEDLGIVDLHNSVRDTSRPDILHYSERNIFVPVSRNDTDASTDTPNSEMPTTAHPFEPENGQFSLESLSSNIPADQMRMIQNINTLISEFALEKEEWMRALSTESSQSTILKEKNKELSRKLEVQTQRLELLTAQSMAHNIIPERQPDARTMNENTPYADEGDEVVERMLGWIMKLFPGGPSRRRTSKLL</sequence>
<feature type="coiled-coil region" evidence="1">
    <location>
        <begin position="427"/>
        <end position="524"/>
    </location>
</feature>
<feature type="compositionally biased region" description="Basic and acidic residues" evidence="2">
    <location>
        <begin position="282"/>
        <end position="294"/>
    </location>
</feature>
<dbReference type="EMBL" id="CAUOFW020008902">
    <property type="protein sequence ID" value="CAK9184258.1"/>
    <property type="molecule type" value="Genomic_DNA"/>
</dbReference>
<dbReference type="PANTHER" id="PTHR47490">
    <property type="entry name" value="PROTEIN BLISTER"/>
    <property type="match status" value="1"/>
</dbReference>
<feature type="region of interest" description="Disordered" evidence="2">
    <location>
        <begin position="236"/>
        <end position="297"/>
    </location>
</feature>
<evidence type="ECO:0000256" key="1">
    <source>
        <dbReference type="SAM" id="Coils"/>
    </source>
</evidence>
<feature type="compositionally biased region" description="Polar residues" evidence="2">
    <location>
        <begin position="251"/>
        <end position="265"/>
    </location>
</feature>
<feature type="region of interest" description="Disordered" evidence="2">
    <location>
        <begin position="1"/>
        <end position="20"/>
    </location>
</feature>
<accession>A0ABC8UT61</accession>
<feature type="compositionally biased region" description="Polar residues" evidence="2">
    <location>
        <begin position="1"/>
        <end position="10"/>
    </location>
</feature>
<feature type="compositionally biased region" description="Basic and acidic residues" evidence="2">
    <location>
        <begin position="11"/>
        <end position="20"/>
    </location>
</feature>
<feature type="region of interest" description="Disordered" evidence="2">
    <location>
        <begin position="28"/>
        <end position="51"/>
    </location>
</feature>
<feature type="coiled-coil region" evidence="1">
    <location>
        <begin position="622"/>
        <end position="688"/>
    </location>
</feature>
<comment type="caution">
    <text evidence="3">The sequence shown here is derived from an EMBL/GenBank/DDBJ whole genome shotgun (WGS) entry which is preliminary data.</text>
</comment>
<evidence type="ECO:0000256" key="2">
    <source>
        <dbReference type="SAM" id="MobiDB-lite"/>
    </source>
</evidence>
<keyword evidence="1" id="KW-0175">Coiled coil</keyword>
<name>A0ABC8UT61_9AQUA</name>
<evidence type="ECO:0000313" key="3">
    <source>
        <dbReference type="EMBL" id="CAK9184258.1"/>
    </source>
</evidence>
<proteinExistence type="predicted"/>